<geneLocation type="plasmid" evidence="4">
    <name>unnamed</name>
</geneLocation>
<dbReference type="Gene3D" id="3.40.50.720">
    <property type="entry name" value="NAD(P)-binding Rossmann-like Domain"/>
    <property type="match status" value="1"/>
</dbReference>
<dbReference type="SMART" id="SM00822">
    <property type="entry name" value="PKS_KR"/>
    <property type="match status" value="1"/>
</dbReference>
<dbReference type="EMBL" id="JAXOJX010000001">
    <property type="protein sequence ID" value="MDZ5455185.1"/>
    <property type="molecule type" value="Genomic_DNA"/>
</dbReference>
<dbReference type="Proteomes" id="UP001293718">
    <property type="component" value="Unassembled WGS sequence"/>
</dbReference>
<dbReference type="InterPro" id="IPR002347">
    <property type="entry name" value="SDR_fam"/>
</dbReference>
<dbReference type="RefSeq" id="WP_028997037.1">
    <property type="nucleotide sequence ID" value="NZ_JAXOJX010000001.1"/>
</dbReference>
<evidence type="ECO:0000259" key="3">
    <source>
        <dbReference type="SMART" id="SM00822"/>
    </source>
</evidence>
<reference evidence="4 5" key="1">
    <citation type="submission" date="2023-11" db="EMBL/GenBank/DDBJ databases">
        <title>Draft genome of Azohydromonas lata strain H1 (DSM1123), a polyhydroxyalkanoate producer.</title>
        <authorList>
            <person name="Traversa D."/>
            <person name="D'Addabbo P."/>
            <person name="Pazzani C."/>
            <person name="Manzari C."/>
            <person name="Chiara M."/>
            <person name="Scrascia M."/>
        </authorList>
    </citation>
    <scope>NUCLEOTIDE SEQUENCE [LARGE SCALE GENOMIC DNA]</scope>
    <source>
        <strain evidence="4 5">H1</strain>
        <plasmid evidence="4">unnamed</plasmid>
    </source>
</reference>
<comment type="caution">
    <text evidence="4">The sequence shown here is derived from an EMBL/GenBank/DDBJ whole genome shotgun (WGS) entry which is preliminary data.</text>
</comment>
<keyword evidence="5" id="KW-1185">Reference proteome</keyword>
<name>A0ABU5I7W3_9BURK</name>
<dbReference type="SUPFAM" id="SSF51735">
    <property type="entry name" value="NAD(P)-binding Rossmann-fold domains"/>
    <property type="match status" value="1"/>
</dbReference>
<comment type="similarity">
    <text evidence="1">Belongs to the short-chain dehydrogenases/reductases (SDR) family.</text>
</comment>
<keyword evidence="2" id="KW-0560">Oxidoreductase</keyword>
<dbReference type="InterPro" id="IPR057326">
    <property type="entry name" value="KR_dom"/>
</dbReference>
<dbReference type="PANTHER" id="PTHR42760">
    <property type="entry name" value="SHORT-CHAIN DEHYDROGENASES/REDUCTASES FAMILY MEMBER"/>
    <property type="match status" value="1"/>
</dbReference>
<dbReference type="Pfam" id="PF13561">
    <property type="entry name" value="adh_short_C2"/>
    <property type="match status" value="1"/>
</dbReference>
<dbReference type="CDD" id="cd05233">
    <property type="entry name" value="SDR_c"/>
    <property type="match status" value="1"/>
</dbReference>
<dbReference type="PROSITE" id="PS00061">
    <property type="entry name" value="ADH_SHORT"/>
    <property type="match status" value="1"/>
</dbReference>
<sequence>MSLEGKRFIVTGSARGIGASTLRALVAAGASVAALDVSDADGERLAREAHAAGPGRSRYFHCDVRERALVHAAVDEAVAWLGGLDGLVNIAGVERQAPAEDLSEEEWDLMFDVNARGTLHTNQAVFRHLKARGGRILNFASAAGVMGLPGCAHYSAAKAAVLGWTRTVAKEWGMYAITVNAIAPGMWTPMYDAHRARMDQAQLQAHDAMMARMIPLGGRLGDPDRDLAPVLVFLLGEGARFITGQTLAVDGGLMIP</sequence>
<evidence type="ECO:0000256" key="1">
    <source>
        <dbReference type="ARBA" id="ARBA00006484"/>
    </source>
</evidence>
<accession>A0ABU5I7W3</accession>
<keyword evidence="4" id="KW-0614">Plasmid</keyword>
<proteinExistence type="inferred from homology"/>
<gene>
    <name evidence="4" type="ORF">SM757_01220</name>
</gene>
<feature type="domain" description="Ketoreductase" evidence="3">
    <location>
        <begin position="6"/>
        <end position="190"/>
    </location>
</feature>
<organism evidence="4 5">
    <name type="scientific">Azohydromonas lata</name>
    <dbReference type="NCBI Taxonomy" id="45677"/>
    <lineage>
        <taxon>Bacteria</taxon>
        <taxon>Pseudomonadati</taxon>
        <taxon>Pseudomonadota</taxon>
        <taxon>Betaproteobacteria</taxon>
        <taxon>Burkholderiales</taxon>
        <taxon>Sphaerotilaceae</taxon>
        <taxon>Azohydromonas</taxon>
    </lineage>
</organism>
<dbReference type="InterPro" id="IPR036291">
    <property type="entry name" value="NAD(P)-bd_dom_sf"/>
</dbReference>
<dbReference type="PRINTS" id="PR01397">
    <property type="entry name" value="DHBDHDRGNASE"/>
</dbReference>
<evidence type="ECO:0000256" key="2">
    <source>
        <dbReference type="ARBA" id="ARBA00023002"/>
    </source>
</evidence>
<dbReference type="InterPro" id="IPR003560">
    <property type="entry name" value="DHB_DH"/>
</dbReference>
<dbReference type="InterPro" id="IPR020904">
    <property type="entry name" value="Sc_DH/Rdtase_CS"/>
</dbReference>
<protein>
    <submittedName>
        <fullName evidence="4">SDR family NAD(P)-dependent oxidoreductase</fullName>
    </submittedName>
</protein>
<dbReference type="PRINTS" id="PR00080">
    <property type="entry name" value="SDRFAMILY"/>
</dbReference>
<dbReference type="PANTHER" id="PTHR42760:SF133">
    <property type="entry name" value="3-OXOACYL-[ACYL-CARRIER-PROTEIN] REDUCTASE"/>
    <property type="match status" value="1"/>
</dbReference>
<evidence type="ECO:0000313" key="5">
    <source>
        <dbReference type="Proteomes" id="UP001293718"/>
    </source>
</evidence>
<evidence type="ECO:0000313" key="4">
    <source>
        <dbReference type="EMBL" id="MDZ5455185.1"/>
    </source>
</evidence>